<organism evidence="14 15">
    <name type="scientific">Anopheles dirus</name>
    <dbReference type="NCBI Taxonomy" id="7168"/>
    <lineage>
        <taxon>Eukaryota</taxon>
        <taxon>Metazoa</taxon>
        <taxon>Ecdysozoa</taxon>
        <taxon>Arthropoda</taxon>
        <taxon>Hexapoda</taxon>
        <taxon>Insecta</taxon>
        <taxon>Pterygota</taxon>
        <taxon>Neoptera</taxon>
        <taxon>Endopterygota</taxon>
        <taxon>Diptera</taxon>
        <taxon>Nematocera</taxon>
        <taxon>Culicoidea</taxon>
        <taxon>Culicidae</taxon>
        <taxon>Anophelinae</taxon>
        <taxon>Anopheles</taxon>
    </lineage>
</organism>
<evidence type="ECO:0000256" key="13">
    <source>
        <dbReference type="SAM" id="Phobius"/>
    </source>
</evidence>
<evidence type="ECO:0000256" key="4">
    <source>
        <dbReference type="ARBA" id="ARBA00022461"/>
    </source>
</evidence>
<accession>A0A182N249</accession>
<evidence type="ECO:0000256" key="11">
    <source>
        <dbReference type="ARBA" id="ARBA00023303"/>
    </source>
</evidence>
<keyword evidence="11 12" id="KW-0407">Ion channel</keyword>
<evidence type="ECO:0000256" key="3">
    <source>
        <dbReference type="ARBA" id="ARBA00022448"/>
    </source>
</evidence>
<keyword evidence="7" id="KW-0915">Sodium</keyword>
<evidence type="ECO:0000256" key="12">
    <source>
        <dbReference type="RuleBase" id="RU000679"/>
    </source>
</evidence>
<proteinExistence type="inferred from homology"/>
<keyword evidence="3 12" id="KW-0813">Transport</keyword>
<keyword evidence="10 12" id="KW-0739">Sodium transport</keyword>
<evidence type="ECO:0000256" key="2">
    <source>
        <dbReference type="ARBA" id="ARBA00007193"/>
    </source>
</evidence>
<evidence type="ECO:0000256" key="5">
    <source>
        <dbReference type="ARBA" id="ARBA00022692"/>
    </source>
</evidence>
<keyword evidence="8 12" id="KW-0406">Ion transport</keyword>
<evidence type="ECO:0000256" key="10">
    <source>
        <dbReference type="ARBA" id="ARBA00023201"/>
    </source>
</evidence>
<reference evidence="14" key="2">
    <citation type="submission" date="2020-05" db="UniProtKB">
        <authorList>
            <consortium name="EnsemblMetazoa"/>
        </authorList>
    </citation>
    <scope>IDENTIFICATION</scope>
    <source>
        <strain evidence="14">WRAIR2</strain>
    </source>
</reference>
<evidence type="ECO:0000256" key="9">
    <source>
        <dbReference type="ARBA" id="ARBA00023136"/>
    </source>
</evidence>
<protein>
    <submittedName>
        <fullName evidence="14">Uncharacterized protein</fullName>
    </submittedName>
</protein>
<evidence type="ECO:0000256" key="8">
    <source>
        <dbReference type="ARBA" id="ARBA00023065"/>
    </source>
</evidence>
<dbReference type="InterPro" id="IPR001873">
    <property type="entry name" value="ENaC"/>
</dbReference>
<keyword evidence="15" id="KW-1185">Reference proteome</keyword>
<comment type="subcellular location">
    <subcellularLocation>
        <location evidence="1">Membrane</location>
        <topology evidence="1">Multi-pass membrane protein</topology>
    </subcellularLocation>
</comment>
<keyword evidence="5 12" id="KW-0812">Transmembrane</keyword>
<evidence type="ECO:0000313" key="15">
    <source>
        <dbReference type="Proteomes" id="UP000075884"/>
    </source>
</evidence>
<keyword evidence="9 13" id="KW-0472">Membrane</keyword>
<dbReference type="EnsemblMetazoa" id="ADIR001707-RA">
    <property type="protein sequence ID" value="ADIR001707-PA"/>
    <property type="gene ID" value="ADIR001707"/>
</dbReference>
<keyword evidence="6 13" id="KW-1133">Transmembrane helix</keyword>
<dbReference type="AlphaFoldDB" id="A0A182N249"/>
<dbReference type="Pfam" id="PF00858">
    <property type="entry name" value="ASC"/>
    <property type="match status" value="1"/>
</dbReference>
<feature type="transmembrane region" description="Helical" evidence="13">
    <location>
        <begin position="15"/>
        <end position="34"/>
    </location>
</feature>
<dbReference type="Proteomes" id="UP000075884">
    <property type="component" value="Unassembled WGS sequence"/>
</dbReference>
<dbReference type="GO" id="GO:0016020">
    <property type="term" value="C:membrane"/>
    <property type="evidence" value="ECO:0007669"/>
    <property type="project" value="UniProtKB-SubCell"/>
</dbReference>
<comment type="similarity">
    <text evidence="2 12">Belongs to the amiloride-sensitive sodium channel (TC 1.A.6) family.</text>
</comment>
<dbReference type="GO" id="GO:0005272">
    <property type="term" value="F:sodium channel activity"/>
    <property type="evidence" value="ECO:0007669"/>
    <property type="project" value="UniProtKB-KW"/>
</dbReference>
<evidence type="ECO:0000256" key="7">
    <source>
        <dbReference type="ARBA" id="ARBA00023053"/>
    </source>
</evidence>
<evidence type="ECO:0000313" key="14">
    <source>
        <dbReference type="EnsemblMetazoa" id="ADIR001707-PA"/>
    </source>
</evidence>
<name>A0A182N249_9DIPT</name>
<reference evidence="15" key="1">
    <citation type="submission" date="2013-03" db="EMBL/GenBank/DDBJ databases">
        <title>The Genome Sequence of Anopheles dirus WRAIR2.</title>
        <authorList>
            <consortium name="The Broad Institute Genomics Platform"/>
            <person name="Neafsey D.E."/>
            <person name="Walton C."/>
            <person name="Walker B."/>
            <person name="Young S.K."/>
            <person name="Zeng Q."/>
            <person name="Gargeya S."/>
            <person name="Fitzgerald M."/>
            <person name="Haas B."/>
            <person name="Abouelleil A."/>
            <person name="Allen A.W."/>
            <person name="Alvarado L."/>
            <person name="Arachchi H.M."/>
            <person name="Berlin A.M."/>
            <person name="Chapman S.B."/>
            <person name="Gainer-Dewar J."/>
            <person name="Goldberg J."/>
            <person name="Griggs A."/>
            <person name="Gujja S."/>
            <person name="Hansen M."/>
            <person name="Howarth C."/>
            <person name="Imamovic A."/>
            <person name="Ireland A."/>
            <person name="Larimer J."/>
            <person name="McCowan C."/>
            <person name="Murphy C."/>
            <person name="Pearson M."/>
            <person name="Poon T.W."/>
            <person name="Priest M."/>
            <person name="Roberts A."/>
            <person name="Saif S."/>
            <person name="Shea T."/>
            <person name="Sisk P."/>
            <person name="Sykes S."/>
            <person name="Wortman J."/>
            <person name="Nusbaum C."/>
            <person name="Birren B."/>
        </authorList>
    </citation>
    <scope>NUCLEOTIDE SEQUENCE [LARGE SCALE GENOMIC DNA]</scope>
    <source>
        <strain evidence="15">WRAIR2</strain>
    </source>
</reference>
<evidence type="ECO:0000256" key="1">
    <source>
        <dbReference type="ARBA" id="ARBA00004141"/>
    </source>
</evidence>
<dbReference type="VEuPathDB" id="VectorBase:ADIR001707"/>
<evidence type="ECO:0000256" key="6">
    <source>
        <dbReference type="ARBA" id="ARBA00022989"/>
    </source>
</evidence>
<keyword evidence="4 12" id="KW-0894">Sodium channel</keyword>
<dbReference type="STRING" id="7168.A0A182N249"/>
<sequence length="95" mass="10777">MSYVAHPRLTVVERVCWAVIVVISLSLCISAIVVGHQKWNEKPMIVSFSPKPVPVWKLPFPAITICPQTRIDVMKFNLTEVYLRARANRTLSADE</sequence>